<feature type="signal peptide" evidence="1">
    <location>
        <begin position="1"/>
        <end position="23"/>
    </location>
</feature>
<proteinExistence type="predicted"/>
<sequence length="212" mass="20744">MRSLARAVVVALSAALVLTGCQAQLVTIVDAPGWGNAQSEASVAPGGPIMADVLEADVPSLCGIAKGKLAGGTLVASSTSLPIDSAGGPVASEAVVARDPGTGKPHVALATSPDATLGAAAIVDCVVEDAVQRDRVVLWDGALNPLGAINIAGLRGPGAVYATSIELDGDAALVTFVAADQSGQPKAGATAYRVSLAVVDGIVTVGEITEAA</sequence>
<keyword evidence="1" id="KW-0732">Signal</keyword>
<reference evidence="2 3" key="1">
    <citation type="submission" date="2019-09" db="EMBL/GenBank/DDBJ databases">
        <title>Phylogeny of genus Pseudoclavibacter and closely related genus.</title>
        <authorList>
            <person name="Li Y."/>
        </authorList>
    </citation>
    <scope>NUCLEOTIDE SEQUENCE [LARGE SCALE GENOMIC DNA]</scope>
    <source>
        <strain evidence="2 3">DSM 23821</strain>
    </source>
</reference>
<evidence type="ECO:0000313" key="3">
    <source>
        <dbReference type="Proteomes" id="UP000467240"/>
    </source>
</evidence>
<evidence type="ECO:0000256" key="1">
    <source>
        <dbReference type="SAM" id="SignalP"/>
    </source>
</evidence>
<name>A0A7J5BYS0_9MICO</name>
<keyword evidence="3" id="KW-1185">Reference proteome</keyword>
<evidence type="ECO:0000313" key="2">
    <source>
        <dbReference type="EMBL" id="KAB1659505.1"/>
    </source>
</evidence>
<dbReference type="RefSeq" id="WP_158040005.1">
    <property type="nucleotide sequence ID" value="NZ_JACCFV010000001.1"/>
</dbReference>
<feature type="chain" id="PRO_5029867487" evidence="1">
    <location>
        <begin position="24"/>
        <end position="212"/>
    </location>
</feature>
<organism evidence="2 3">
    <name type="scientific">Pseudoclavibacter chungangensis</name>
    <dbReference type="NCBI Taxonomy" id="587635"/>
    <lineage>
        <taxon>Bacteria</taxon>
        <taxon>Bacillati</taxon>
        <taxon>Actinomycetota</taxon>
        <taxon>Actinomycetes</taxon>
        <taxon>Micrococcales</taxon>
        <taxon>Microbacteriaceae</taxon>
        <taxon>Pseudoclavibacter</taxon>
    </lineage>
</organism>
<accession>A0A7J5BYS0</accession>
<comment type="caution">
    <text evidence="2">The sequence shown here is derived from an EMBL/GenBank/DDBJ whole genome shotgun (WGS) entry which is preliminary data.</text>
</comment>
<gene>
    <name evidence="2" type="ORF">F8O01_06155</name>
</gene>
<dbReference type="AlphaFoldDB" id="A0A7J5BYS0"/>
<dbReference type="Proteomes" id="UP000467240">
    <property type="component" value="Unassembled WGS sequence"/>
</dbReference>
<protein>
    <submittedName>
        <fullName evidence="2">Uncharacterized protein</fullName>
    </submittedName>
</protein>
<dbReference type="EMBL" id="WBJZ01000006">
    <property type="protein sequence ID" value="KAB1659505.1"/>
    <property type="molecule type" value="Genomic_DNA"/>
</dbReference>
<dbReference type="PROSITE" id="PS51257">
    <property type="entry name" value="PROKAR_LIPOPROTEIN"/>
    <property type="match status" value="1"/>
</dbReference>